<dbReference type="CDD" id="cd02042">
    <property type="entry name" value="ParAB_family"/>
    <property type="match status" value="1"/>
</dbReference>
<dbReference type="InterPro" id="IPR014756">
    <property type="entry name" value="Ig_E-set"/>
</dbReference>
<organism evidence="3 4">
    <name type="scientific">Eiseniibacteriota bacterium</name>
    <dbReference type="NCBI Taxonomy" id="2212470"/>
    <lineage>
        <taxon>Bacteria</taxon>
        <taxon>Candidatus Eiseniibacteriota</taxon>
    </lineage>
</organism>
<evidence type="ECO:0000313" key="4">
    <source>
        <dbReference type="Proteomes" id="UP001594288"/>
    </source>
</evidence>
<name>A0ABV6YN29_UNCEI</name>
<dbReference type="InterPro" id="IPR025669">
    <property type="entry name" value="AAA_dom"/>
</dbReference>
<dbReference type="Gene3D" id="2.60.40.10">
    <property type="entry name" value="Immunoglobulins"/>
    <property type="match status" value="1"/>
</dbReference>
<dbReference type="CDD" id="cd02859">
    <property type="entry name" value="E_set_AMPKbeta_like_N"/>
    <property type="match status" value="1"/>
</dbReference>
<protein>
    <submittedName>
        <fullName evidence="3">AAA family ATPase</fullName>
    </submittedName>
</protein>
<dbReference type="SUPFAM" id="SSF52540">
    <property type="entry name" value="P-loop containing nucleoside triphosphate hydrolases"/>
    <property type="match status" value="1"/>
</dbReference>
<dbReference type="Proteomes" id="UP001594288">
    <property type="component" value="Unassembled WGS sequence"/>
</dbReference>
<keyword evidence="4" id="KW-1185">Reference proteome</keyword>
<sequence length="361" mass="39869">MRTIAIANQKGGCGKTTTAINLAACLARKGRQVLLIDLDPQAHATMGLGVAVQDLQKGTYEILMGSSSVKEALKPISEGFDLLPGTVMLSAFEQKLAGQPGREDYLKNAFQRIEKAYDYILVDCPPSIGLLTFNALRACNEAIIPIEGSFFSLWGVGRLLDMVELIREELSHEVRVKALCTMFDGRAKFSREIADDVMSNFRDRCFQTVIHVNVKLKEAASFGLPVGDYDKRARGFREYRNLATEVVEEEGEVRVEEALQVSKDVPEKEIYGPMPVPGGVLFKIEARGAGKVEVIGDFNSWGDPVELNDDDEDGVWIAIARMDPGTYQYKYIVDGQWQSDPANPVDVDDTHGGRNSIMVVK</sequence>
<proteinExistence type="predicted"/>
<dbReference type="InterPro" id="IPR027417">
    <property type="entry name" value="P-loop_NTPase"/>
</dbReference>
<reference evidence="3 4" key="1">
    <citation type="submission" date="2024-09" db="EMBL/GenBank/DDBJ databases">
        <authorList>
            <person name="D'Angelo T."/>
        </authorList>
    </citation>
    <scope>NUCLEOTIDE SEQUENCE [LARGE SCALE GENOMIC DNA]</scope>
    <source>
        <strain evidence="3">SAG AM-311-F02</strain>
    </source>
</reference>
<dbReference type="InterPro" id="IPR013783">
    <property type="entry name" value="Ig-like_fold"/>
</dbReference>
<dbReference type="SUPFAM" id="SSF81296">
    <property type="entry name" value="E set domains"/>
    <property type="match status" value="1"/>
</dbReference>
<comment type="caution">
    <text evidence="3">The sequence shown here is derived from an EMBL/GenBank/DDBJ whole genome shotgun (WGS) entry which is preliminary data.</text>
</comment>
<dbReference type="Pfam" id="PF16561">
    <property type="entry name" value="AMPK1_CBM"/>
    <property type="match status" value="1"/>
</dbReference>
<dbReference type="PANTHER" id="PTHR13696:SF99">
    <property type="entry name" value="COBYRINIC ACID AC-DIAMIDE SYNTHASE"/>
    <property type="match status" value="1"/>
</dbReference>
<accession>A0ABV6YN29</accession>
<evidence type="ECO:0000259" key="1">
    <source>
        <dbReference type="Pfam" id="PF13614"/>
    </source>
</evidence>
<dbReference type="Pfam" id="PF13614">
    <property type="entry name" value="AAA_31"/>
    <property type="match status" value="1"/>
</dbReference>
<gene>
    <name evidence="3" type="ORF">ACFL2Z_00955</name>
</gene>
<dbReference type="InterPro" id="IPR050678">
    <property type="entry name" value="DNA_Partitioning_ATPase"/>
</dbReference>
<dbReference type="Gene3D" id="3.40.50.300">
    <property type="entry name" value="P-loop containing nucleotide triphosphate hydrolases"/>
    <property type="match status" value="1"/>
</dbReference>
<feature type="domain" description="AMP-activated protein kinase glycogen-binding" evidence="2">
    <location>
        <begin position="287"/>
        <end position="359"/>
    </location>
</feature>
<evidence type="ECO:0000259" key="2">
    <source>
        <dbReference type="Pfam" id="PF16561"/>
    </source>
</evidence>
<feature type="domain" description="AAA" evidence="1">
    <location>
        <begin position="1"/>
        <end position="174"/>
    </location>
</feature>
<dbReference type="PANTHER" id="PTHR13696">
    <property type="entry name" value="P-LOOP CONTAINING NUCLEOSIDE TRIPHOSPHATE HYDROLASE"/>
    <property type="match status" value="1"/>
</dbReference>
<dbReference type="InterPro" id="IPR032640">
    <property type="entry name" value="AMPK1_CBM"/>
</dbReference>
<dbReference type="EMBL" id="JBHPEI010000007">
    <property type="protein sequence ID" value="MFC1799469.1"/>
    <property type="molecule type" value="Genomic_DNA"/>
</dbReference>
<evidence type="ECO:0000313" key="3">
    <source>
        <dbReference type="EMBL" id="MFC1799469.1"/>
    </source>
</evidence>